<proteinExistence type="predicted"/>
<evidence type="ECO:0000313" key="2">
    <source>
        <dbReference type="Proteomes" id="UP000199468"/>
    </source>
</evidence>
<dbReference type="EMBL" id="FNBZ01000004">
    <property type="protein sequence ID" value="SDG45168.1"/>
    <property type="molecule type" value="Genomic_DNA"/>
</dbReference>
<gene>
    <name evidence="1" type="ORF">SAMN05421844_10456</name>
</gene>
<dbReference type="Proteomes" id="UP000199468">
    <property type="component" value="Unassembled WGS sequence"/>
</dbReference>
<comment type="caution">
    <text evidence="1">The sequence shown here is derived from an EMBL/GenBank/DDBJ whole genome shotgun (WGS) entry which is preliminary data.</text>
</comment>
<accession>A0ABY0NZ78</accession>
<organism evidence="1 2">
    <name type="scientific">Bosea robiniae</name>
    <dbReference type="NCBI Taxonomy" id="1036780"/>
    <lineage>
        <taxon>Bacteria</taxon>
        <taxon>Pseudomonadati</taxon>
        <taxon>Pseudomonadota</taxon>
        <taxon>Alphaproteobacteria</taxon>
        <taxon>Hyphomicrobiales</taxon>
        <taxon>Boseaceae</taxon>
        <taxon>Bosea</taxon>
    </lineage>
</organism>
<protein>
    <submittedName>
        <fullName evidence="1">Uncharacterized protein</fullName>
    </submittedName>
</protein>
<reference evidence="1 2" key="1">
    <citation type="submission" date="2016-10" db="EMBL/GenBank/DDBJ databases">
        <authorList>
            <person name="Varghese N."/>
            <person name="Submissions S."/>
        </authorList>
    </citation>
    <scope>NUCLEOTIDE SEQUENCE [LARGE SCALE GENOMIC DNA]</scope>
    <source>
        <strain evidence="1 2">DSM 26672</strain>
    </source>
</reference>
<keyword evidence="2" id="KW-1185">Reference proteome</keyword>
<dbReference type="InterPro" id="IPR056113">
    <property type="entry name" value="DUF7696"/>
</dbReference>
<name>A0ABY0NZ78_9HYPH</name>
<sequence>MSYPPANPPMKYSLLAGKEVSTWSDLWKHECEVMMLAGQPLAKRNEIFDEPGKGMKFKRGDAAVAHLRLEVERYAALKRAAGG</sequence>
<evidence type="ECO:0000313" key="1">
    <source>
        <dbReference type="EMBL" id="SDG45168.1"/>
    </source>
</evidence>
<dbReference type="Pfam" id="PF24751">
    <property type="entry name" value="DUF7696"/>
    <property type="match status" value="1"/>
</dbReference>